<feature type="transmembrane region" description="Helical" evidence="1">
    <location>
        <begin position="202"/>
        <end position="226"/>
    </location>
</feature>
<organism evidence="2">
    <name type="scientific">Micromonospora sp. HUAS YX12</name>
    <dbReference type="NCBI Taxonomy" id="3156396"/>
    <lineage>
        <taxon>Bacteria</taxon>
        <taxon>Bacillati</taxon>
        <taxon>Actinomycetota</taxon>
        <taxon>Actinomycetes</taxon>
        <taxon>Micromonosporales</taxon>
        <taxon>Micromonosporaceae</taxon>
        <taxon>Micromonospora</taxon>
    </lineage>
</organism>
<proteinExistence type="predicted"/>
<keyword evidence="2" id="KW-0031">Aminopeptidase</keyword>
<feature type="transmembrane region" description="Helical" evidence="1">
    <location>
        <begin position="7"/>
        <end position="25"/>
    </location>
</feature>
<feature type="transmembrane region" description="Helical" evidence="1">
    <location>
        <begin position="256"/>
        <end position="274"/>
    </location>
</feature>
<feature type="transmembrane region" description="Helical" evidence="1">
    <location>
        <begin position="56"/>
        <end position="75"/>
    </location>
</feature>
<accession>A0AAU7R9D6</accession>
<feature type="transmembrane region" description="Helical" evidence="1">
    <location>
        <begin position="110"/>
        <end position="131"/>
    </location>
</feature>
<dbReference type="EMBL" id="CP157974">
    <property type="protein sequence ID" value="XBT84525.1"/>
    <property type="molecule type" value="Genomic_DNA"/>
</dbReference>
<keyword evidence="1" id="KW-0812">Transmembrane</keyword>
<name>A0AAU7R9D6_9ACTN</name>
<reference evidence="2" key="1">
    <citation type="submission" date="2024-06" db="EMBL/GenBank/DDBJ databases">
        <title>Micromonospora sp. strain HUAS YX12 genome sequences.</title>
        <authorList>
            <person name="Mo P."/>
        </authorList>
    </citation>
    <scope>NUCLEOTIDE SEQUENCE</scope>
    <source>
        <strain evidence="2">HUAS YX12</strain>
    </source>
</reference>
<keyword evidence="2" id="KW-0645">Protease</keyword>
<gene>
    <name evidence="2" type="ORF">ABIH81_14210</name>
</gene>
<protein>
    <submittedName>
        <fullName evidence="2">Aminopeptidase</fullName>
    </submittedName>
</protein>
<keyword evidence="1" id="KW-1133">Transmembrane helix</keyword>
<feature type="transmembrane region" description="Helical" evidence="1">
    <location>
        <begin position="31"/>
        <end position="49"/>
    </location>
</feature>
<dbReference type="RefSeq" id="WP_349880713.1">
    <property type="nucleotide sequence ID" value="NZ_CP157974.1"/>
</dbReference>
<evidence type="ECO:0000256" key="1">
    <source>
        <dbReference type="SAM" id="Phobius"/>
    </source>
</evidence>
<sequence length="283" mass="28858">MRLSSGLRVTAVVAGLLSVGAALLAMREASLLWAVVTLAALCGHALTASSAPRVRWSVAAGAGLLALLAAANLLWHRGWGTDAGEPARGQAAARAYLLERWQDGMDRQRLIAWGLVLGVLLLAVAVSALPARGGRHGVVTTVLALAALVWCGLSVASTPDEPPLLDLFAAVWPGLLAVLVTAGVLALSGWRSDRRGLLPTGMILLTLVAVGACSALASMWATWWTLVEPAEDAFLQTGIMVSTSAPAASALEVSSAVEMAVALGGVGLAVIGALRASGETGRP</sequence>
<dbReference type="AlphaFoldDB" id="A0AAU7R9D6"/>
<feature type="transmembrane region" description="Helical" evidence="1">
    <location>
        <begin position="138"/>
        <end position="157"/>
    </location>
</feature>
<evidence type="ECO:0000313" key="2">
    <source>
        <dbReference type="EMBL" id="XBT84525.1"/>
    </source>
</evidence>
<keyword evidence="2" id="KW-0378">Hydrolase</keyword>
<dbReference type="GO" id="GO:0004177">
    <property type="term" value="F:aminopeptidase activity"/>
    <property type="evidence" value="ECO:0007669"/>
    <property type="project" value="UniProtKB-KW"/>
</dbReference>
<keyword evidence="1" id="KW-0472">Membrane</keyword>
<feature type="transmembrane region" description="Helical" evidence="1">
    <location>
        <begin position="169"/>
        <end position="190"/>
    </location>
</feature>